<sequence length="120" mass="13509">MNSSSNTPDSLNIRIKTFDPNKAQSTSHSQNSDGRDWGISPTYHTPDGDIITTCKHQQQQKQQKQQKQSHENQSGSEQQSSVDSNVNSRLFCTHKSTCECKVLVQELDVNAQTLVHVKMH</sequence>
<evidence type="ECO:0000313" key="3">
    <source>
        <dbReference type="Proteomes" id="UP000077315"/>
    </source>
</evidence>
<dbReference type="InParanoid" id="A0A162ZNT8"/>
<name>A0A162ZNT8_PHYB8</name>
<feature type="compositionally biased region" description="Polar residues" evidence="1">
    <location>
        <begin position="71"/>
        <end position="84"/>
    </location>
</feature>
<dbReference type="RefSeq" id="XP_018286141.1">
    <property type="nucleotide sequence ID" value="XM_018437063.1"/>
</dbReference>
<feature type="compositionally biased region" description="Polar residues" evidence="1">
    <location>
        <begin position="1"/>
        <end position="10"/>
    </location>
</feature>
<feature type="compositionally biased region" description="Polar residues" evidence="1">
    <location>
        <begin position="22"/>
        <end position="32"/>
    </location>
</feature>
<feature type="region of interest" description="Disordered" evidence="1">
    <location>
        <begin position="1"/>
        <end position="84"/>
    </location>
</feature>
<gene>
    <name evidence="2" type="ORF">PHYBLDRAFT_173594</name>
</gene>
<dbReference type="AlphaFoldDB" id="A0A162ZNT8"/>
<proteinExistence type="predicted"/>
<protein>
    <submittedName>
        <fullName evidence="2">Uncharacterized protein</fullName>
    </submittedName>
</protein>
<accession>A0A162ZNT8</accession>
<keyword evidence="3" id="KW-1185">Reference proteome</keyword>
<dbReference type="EMBL" id="KV440996">
    <property type="protein sequence ID" value="OAD68101.1"/>
    <property type="molecule type" value="Genomic_DNA"/>
</dbReference>
<reference evidence="3" key="1">
    <citation type="submission" date="2015-06" db="EMBL/GenBank/DDBJ databases">
        <title>Expansion of signal transduction pathways in fungi by whole-genome duplication.</title>
        <authorList>
            <consortium name="DOE Joint Genome Institute"/>
            <person name="Corrochano L.M."/>
            <person name="Kuo A."/>
            <person name="Marcet-Houben M."/>
            <person name="Polaino S."/>
            <person name="Salamov A."/>
            <person name="Villalobos J.M."/>
            <person name="Alvarez M.I."/>
            <person name="Avalos J."/>
            <person name="Benito E.P."/>
            <person name="Benoit I."/>
            <person name="Burger G."/>
            <person name="Camino L.P."/>
            <person name="Canovas D."/>
            <person name="Cerda-Olmedo E."/>
            <person name="Cheng J.-F."/>
            <person name="Dominguez A."/>
            <person name="Elias M."/>
            <person name="Eslava A.P."/>
            <person name="Glaser F."/>
            <person name="Grimwood J."/>
            <person name="Gutierrez G."/>
            <person name="Heitman J."/>
            <person name="Henrissat B."/>
            <person name="Iturriaga E.A."/>
            <person name="Lang B.F."/>
            <person name="Lavin J.L."/>
            <person name="Lee S."/>
            <person name="Li W."/>
            <person name="Lindquist E."/>
            <person name="Lopez-Garcia S."/>
            <person name="Luque E.M."/>
            <person name="Marcos A.T."/>
            <person name="Martin J."/>
            <person name="McCluskey K."/>
            <person name="Medina H.R."/>
            <person name="Miralles-Duran A."/>
            <person name="Miyazaki A."/>
            <person name="Munoz-Torres E."/>
            <person name="Oguiza J.A."/>
            <person name="Ohm R."/>
            <person name="Olmedo M."/>
            <person name="Orejas M."/>
            <person name="Ortiz-Castellanos L."/>
            <person name="Pisabarro A.G."/>
            <person name="Rodriguez-Romero J."/>
            <person name="Ruiz-Herrera J."/>
            <person name="Ruiz-Vazquez R."/>
            <person name="Sanz C."/>
            <person name="Schackwitz W."/>
            <person name="Schmutz J."/>
            <person name="Shahriari M."/>
            <person name="Shelest E."/>
            <person name="Silva-Franco F."/>
            <person name="Soanes D."/>
            <person name="Syed K."/>
            <person name="Tagua V.G."/>
            <person name="Talbot N.J."/>
            <person name="Thon M."/>
            <person name="De vries R.P."/>
            <person name="Wiebenga A."/>
            <person name="Yadav J.S."/>
            <person name="Braun E.L."/>
            <person name="Baker S."/>
            <person name="Garre V."/>
            <person name="Horwitz B."/>
            <person name="Torres-Martinez S."/>
            <person name="Idnurm A."/>
            <person name="Herrera-Estrella A."/>
            <person name="Gabaldon T."/>
            <person name="Grigoriev I.V."/>
        </authorList>
    </citation>
    <scope>NUCLEOTIDE SEQUENCE [LARGE SCALE GENOMIC DNA]</scope>
    <source>
        <strain evidence="3">NRRL 1555(-)</strain>
    </source>
</reference>
<organism evidence="2 3">
    <name type="scientific">Phycomyces blakesleeanus (strain ATCC 8743b / DSM 1359 / FGSC 10004 / NBRC 33097 / NRRL 1555)</name>
    <dbReference type="NCBI Taxonomy" id="763407"/>
    <lineage>
        <taxon>Eukaryota</taxon>
        <taxon>Fungi</taxon>
        <taxon>Fungi incertae sedis</taxon>
        <taxon>Mucoromycota</taxon>
        <taxon>Mucoromycotina</taxon>
        <taxon>Mucoromycetes</taxon>
        <taxon>Mucorales</taxon>
        <taxon>Phycomycetaceae</taxon>
        <taxon>Phycomyces</taxon>
    </lineage>
</organism>
<evidence type="ECO:0000313" key="2">
    <source>
        <dbReference type="EMBL" id="OAD68101.1"/>
    </source>
</evidence>
<dbReference type="GeneID" id="28997969"/>
<dbReference type="VEuPathDB" id="FungiDB:PHYBLDRAFT_173594"/>
<dbReference type="Proteomes" id="UP000077315">
    <property type="component" value="Unassembled WGS sequence"/>
</dbReference>
<feature type="compositionally biased region" description="Low complexity" evidence="1">
    <location>
        <begin position="57"/>
        <end position="66"/>
    </location>
</feature>
<evidence type="ECO:0000256" key="1">
    <source>
        <dbReference type="SAM" id="MobiDB-lite"/>
    </source>
</evidence>